<protein>
    <submittedName>
        <fullName evidence="1">Uncharacterized protein</fullName>
    </submittedName>
</protein>
<evidence type="ECO:0000313" key="1">
    <source>
        <dbReference type="EMBL" id="QHU06678.1"/>
    </source>
</evidence>
<proteinExistence type="predicted"/>
<accession>A0A6C0JS13</accession>
<organism evidence="1">
    <name type="scientific">viral metagenome</name>
    <dbReference type="NCBI Taxonomy" id="1070528"/>
    <lineage>
        <taxon>unclassified sequences</taxon>
        <taxon>metagenomes</taxon>
        <taxon>organismal metagenomes</taxon>
    </lineage>
</organism>
<sequence>MYVADKYKIYTSEEVSAFVKKFDTSNPKWSDLLTIDYFYNNHMADYDGGLSFIDRIYDKLGHFHPEWNVADLKNCIKLSKNPEDVYGDIIQFMFLELSDILYYGV</sequence>
<reference evidence="1" key="1">
    <citation type="journal article" date="2020" name="Nature">
        <title>Giant virus diversity and host interactions through global metagenomics.</title>
        <authorList>
            <person name="Schulz F."/>
            <person name="Roux S."/>
            <person name="Paez-Espino D."/>
            <person name="Jungbluth S."/>
            <person name="Walsh D.A."/>
            <person name="Denef V.J."/>
            <person name="McMahon K.D."/>
            <person name="Konstantinidis K.T."/>
            <person name="Eloe-Fadrosh E.A."/>
            <person name="Kyrpides N.C."/>
            <person name="Woyke T."/>
        </authorList>
    </citation>
    <scope>NUCLEOTIDE SEQUENCE</scope>
    <source>
        <strain evidence="1">GVMAG-S-1035315-10</strain>
    </source>
</reference>
<dbReference type="EMBL" id="MN740662">
    <property type="protein sequence ID" value="QHU06678.1"/>
    <property type="molecule type" value="Genomic_DNA"/>
</dbReference>
<name>A0A6C0JS13_9ZZZZ</name>
<dbReference type="AlphaFoldDB" id="A0A6C0JS13"/>